<dbReference type="HAMAP" id="MF_00404">
    <property type="entry name" value="OadG"/>
    <property type="match status" value="1"/>
</dbReference>
<evidence type="ECO:0000256" key="5">
    <source>
        <dbReference type="ARBA" id="ARBA00011869"/>
    </source>
</evidence>
<evidence type="ECO:0000256" key="3">
    <source>
        <dbReference type="ARBA" id="ARBA00004162"/>
    </source>
</evidence>
<evidence type="ECO:0000256" key="10">
    <source>
        <dbReference type="ARBA" id="ARBA00022989"/>
    </source>
</evidence>
<proteinExistence type="inferred from homology"/>
<dbReference type="GO" id="GO:0015451">
    <property type="term" value="F:decarboxylation-driven active transmembrane transporter activity"/>
    <property type="evidence" value="ECO:0007669"/>
    <property type="project" value="UniProtKB-EC"/>
</dbReference>
<dbReference type="OrthoDB" id="5772594at2"/>
<keyword evidence="12 16" id="KW-0406">Ion transport</keyword>
<evidence type="ECO:0000256" key="1">
    <source>
        <dbReference type="ARBA" id="ARBA00001959"/>
    </source>
</evidence>
<evidence type="ECO:0000256" key="4">
    <source>
        <dbReference type="ARBA" id="ARBA00005844"/>
    </source>
</evidence>
<dbReference type="EC" id="7.2.4.2" evidence="16"/>
<dbReference type="NCBIfam" id="TIGR01195">
    <property type="entry name" value="oadG_fam"/>
    <property type="match status" value="1"/>
</dbReference>
<dbReference type="GO" id="GO:0008948">
    <property type="term" value="F:oxaloacetate decarboxylase activity"/>
    <property type="evidence" value="ECO:0007669"/>
    <property type="project" value="UniProtKB-UniRule"/>
</dbReference>
<evidence type="ECO:0000313" key="19">
    <source>
        <dbReference type="EMBL" id="SJN12484.1"/>
    </source>
</evidence>
<comment type="similarity">
    <text evidence="4 16 17">Belongs to the OadG family.</text>
</comment>
<comment type="catalytic activity">
    <reaction evidence="15 16 17">
        <text>oxaloacetate + 2 Na(+)(in) + H(+) = pyruvate + 2 Na(+)(out) + CO2</text>
        <dbReference type="Rhea" id="RHEA:57724"/>
        <dbReference type="ChEBI" id="CHEBI:15361"/>
        <dbReference type="ChEBI" id="CHEBI:15378"/>
        <dbReference type="ChEBI" id="CHEBI:16452"/>
        <dbReference type="ChEBI" id="CHEBI:16526"/>
        <dbReference type="ChEBI" id="CHEBI:29101"/>
        <dbReference type="EC" id="7.2.4.2"/>
    </reaction>
</comment>
<name>A0A1R4HYR9_9GAMM</name>
<keyword evidence="21" id="KW-1185">Reference proteome</keyword>
<gene>
    <name evidence="16" type="primary">oadG</name>
    <name evidence="19" type="ORF">CZ787_08150</name>
    <name evidence="18" type="ORF">EI163_02405</name>
</gene>
<comment type="function">
    <text evidence="2 16 17">Catalyzes the decarboxylation of oxaloacetate coupled to Na(+) translocation.</text>
</comment>
<dbReference type="GO" id="GO:0015081">
    <property type="term" value="F:sodium ion transmembrane transporter activity"/>
    <property type="evidence" value="ECO:0007669"/>
    <property type="project" value="UniProtKB-UniRule"/>
</dbReference>
<comment type="cofactor">
    <cofactor evidence="1 16 17">
        <name>Na(+)</name>
        <dbReference type="ChEBI" id="CHEBI:29101"/>
    </cofactor>
</comment>
<reference evidence="18 21" key="2">
    <citation type="submission" date="2020-07" db="EMBL/GenBank/DDBJ databases">
        <title>Halophilic bacteria isolated from french cheeses.</title>
        <authorList>
            <person name="Kothe C.I."/>
            <person name="Farah-Kraiem B."/>
            <person name="Renault P."/>
            <person name="Dridi B."/>
        </authorList>
    </citation>
    <scope>NUCLEOTIDE SEQUENCE [LARGE SCALE GENOMIC DNA]</scope>
    <source>
        <strain evidence="18 21">FME16</strain>
    </source>
</reference>
<evidence type="ECO:0000313" key="21">
    <source>
        <dbReference type="Proteomes" id="UP000754821"/>
    </source>
</evidence>
<comment type="caution">
    <text evidence="19">The sequence shown here is derived from an EMBL/GenBank/DDBJ whole genome shotgun (WGS) entry which is preliminary data.</text>
</comment>
<reference evidence="19 20" key="1">
    <citation type="submission" date="2017-02" db="EMBL/GenBank/DDBJ databases">
        <authorList>
            <person name="Dridi B."/>
        </authorList>
    </citation>
    <scope>NUCLEOTIDE SEQUENCE [LARGE SCALE GENOMIC DNA]</scope>
    <source>
        <strain evidence="19 20">JB380</strain>
    </source>
</reference>
<dbReference type="InterPro" id="IPR023424">
    <property type="entry name" value="OadG"/>
</dbReference>
<keyword evidence="8 16" id="KW-0812">Transmembrane</keyword>
<protein>
    <recommendedName>
        <fullName evidence="16">Probable oxaloacetate decarboxylase gamma chain</fullName>
        <ecNumber evidence="16">7.2.4.2</ecNumber>
    </recommendedName>
</protein>
<organism evidence="19 20">
    <name type="scientific">Halomonas citrativorans</name>
    <dbReference type="NCBI Taxonomy" id="2742612"/>
    <lineage>
        <taxon>Bacteria</taxon>
        <taxon>Pseudomonadati</taxon>
        <taxon>Pseudomonadota</taxon>
        <taxon>Gammaproteobacteria</taxon>
        <taxon>Oceanospirillales</taxon>
        <taxon>Halomonadaceae</taxon>
        <taxon>Halomonas</taxon>
    </lineage>
</organism>
<evidence type="ECO:0000256" key="6">
    <source>
        <dbReference type="ARBA" id="ARBA00022448"/>
    </source>
</evidence>
<dbReference type="AlphaFoldDB" id="A0A1R4HYR9"/>
<accession>A0A1R4HYR9</accession>
<dbReference type="GO" id="GO:0036376">
    <property type="term" value="P:sodium ion export across plasma membrane"/>
    <property type="evidence" value="ECO:0007669"/>
    <property type="project" value="InterPro"/>
</dbReference>
<evidence type="ECO:0000313" key="20">
    <source>
        <dbReference type="Proteomes" id="UP000196331"/>
    </source>
</evidence>
<evidence type="ECO:0000256" key="15">
    <source>
        <dbReference type="ARBA" id="ARBA00048176"/>
    </source>
</evidence>
<evidence type="ECO:0000256" key="14">
    <source>
        <dbReference type="ARBA" id="ARBA00023201"/>
    </source>
</evidence>
<evidence type="ECO:0000256" key="7">
    <source>
        <dbReference type="ARBA" id="ARBA00022475"/>
    </source>
</evidence>
<evidence type="ECO:0000256" key="12">
    <source>
        <dbReference type="ARBA" id="ARBA00023065"/>
    </source>
</evidence>
<keyword evidence="7 16" id="KW-1003">Cell membrane</keyword>
<keyword evidence="14 16" id="KW-0739">Sodium transport</keyword>
<evidence type="ECO:0000256" key="8">
    <source>
        <dbReference type="ARBA" id="ARBA00022692"/>
    </source>
</evidence>
<evidence type="ECO:0000256" key="11">
    <source>
        <dbReference type="ARBA" id="ARBA00023053"/>
    </source>
</evidence>
<sequence>MQNAELLQEGLAIMGLGMGFVFVFLTILVISVTLMSKLLGRFQPTPVPTLAGAKPSSSPALSGEDEEVTAVISAAVHRYRSLRRH</sequence>
<dbReference type="GO" id="GO:0005886">
    <property type="term" value="C:plasma membrane"/>
    <property type="evidence" value="ECO:0007669"/>
    <property type="project" value="UniProtKB-SubCell"/>
</dbReference>
<dbReference type="Pfam" id="PF04277">
    <property type="entry name" value="OAD_gamma"/>
    <property type="match status" value="1"/>
</dbReference>
<evidence type="ECO:0000256" key="17">
    <source>
        <dbReference type="RuleBase" id="RU004278"/>
    </source>
</evidence>
<comment type="subcellular location">
    <subcellularLocation>
        <location evidence="3 16 17">Cell membrane</location>
        <topology evidence="3 16 17">Single-pass membrane protein</topology>
    </subcellularLocation>
</comment>
<evidence type="ECO:0000313" key="18">
    <source>
        <dbReference type="EMBL" id="MBE0402416.1"/>
    </source>
</evidence>
<dbReference type="EMBL" id="RRZC01000002">
    <property type="protein sequence ID" value="MBE0402416.1"/>
    <property type="molecule type" value="Genomic_DNA"/>
</dbReference>
<keyword evidence="6 16" id="KW-0813">Transport</keyword>
<dbReference type="RefSeq" id="WP_087107959.1">
    <property type="nucleotide sequence ID" value="NZ_FUKM01000033.1"/>
</dbReference>
<keyword evidence="11 16" id="KW-0915">Sodium</keyword>
<dbReference type="Proteomes" id="UP000196331">
    <property type="component" value="Unassembled WGS sequence"/>
</dbReference>
<evidence type="ECO:0000256" key="2">
    <source>
        <dbReference type="ARBA" id="ARBA00003002"/>
    </source>
</evidence>
<comment type="subunit">
    <text evidence="5 16">Heterotrimer of an alpha, a beta and a gamma subunit.</text>
</comment>
<evidence type="ECO:0000256" key="9">
    <source>
        <dbReference type="ARBA" id="ARBA00022967"/>
    </source>
</evidence>
<dbReference type="InterPro" id="IPR005899">
    <property type="entry name" value="Na_pump_deCOase"/>
</dbReference>
<evidence type="ECO:0000256" key="13">
    <source>
        <dbReference type="ARBA" id="ARBA00023136"/>
    </source>
</evidence>
<keyword evidence="10 16" id="KW-1133">Transmembrane helix</keyword>
<keyword evidence="9 16" id="KW-1278">Translocase</keyword>
<keyword evidence="13 16" id="KW-0472">Membrane</keyword>
<dbReference type="Proteomes" id="UP000754821">
    <property type="component" value="Unassembled WGS sequence"/>
</dbReference>
<keyword evidence="19" id="KW-0456">Lyase</keyword>
<evidence type="ECO:0000256" key="16">
    <source>
        <dbReference type="HAMAP-Rule" id="MF_00404"/>
    </source>
</evidence>
<feature type="transmembrane region" description="Helical" evidence="16 17">
    <location>
        <begin position="12"/>
        <end position="34"/>
    </location>
</feature>
<dbReference type="EMBL" id="FUKM01000033">
    <property type="protein sequence ID" value="SJN12484.1"/>
    <property type="molecule type" value="Genomic_DNA"/>
</dbReference>